<evidence type="ECO:0000259" key="3">
    <source>
        <dbReference type="Pfam" id="PF02954"/>
    </source>
</evidence>
<dbReference type="RefSeq" id="WP_320423503.1">
    <property type="nucleotide sequence ID" value="NZ_JAXCLA010000004.1"/>
</dbReference>
<reference evidence="4 5" key="1">
    <citation type="submission" date="2023-11" db="EMBL/GenBank/DDBJ databases">
        <title>Paucibacter sp. nov., isolated from fresh soil in Korea.</title>
        <authorList>
            <person name="Le N.T.T."/>
        </authorList>
    </citation>
    <scope>NUCLEOTIDE SEQUENCE [LARGE SCALE GENOMIC DNA]</scope>
    <source>
        <strain evidence="4 5">R3-3</strain>
    </source>
</reference>
<name>A0ABU5DH34_9BURK</name>
<dbReference type="Gene3D" id="1.10.10.60">
    <property type="entry name" value="Homeodomain-like"/>
    <property type="match status" value="1"/>
</dbReference>
<dbReference type="InterPro" id="IPR029016">
    <property type="entry name" value="GAF-like_dom_sf"/>
</dbReference>
<keyword evidence="5" id="KW-1185">Reference proteome</keyword>
<evidence type="ECO:0000259" key="2">
    <source>
        <dbReference type="Pfam" id="PF01590"/>
    </source>
</evidence>
<evidence type="ECO:0000256" key="1">
    <source>
        <dbReference type="SAM" id="MobiDB-lite"/>
    </source>
</evidence>
<accession>A0ABU5DH34</accession>
<evidence type="ECO:0000313" key="4">
    <source>
        <dbReference type="EMBL" id="MDY0745600.1"/>
    </source>
</evidence>
<feature type="domain" description="DNA binding HTH" evidence="3">
    <location>
        <begin position="339"/>
        <end position="378"/>
    </location>
</feature>
<dbReference type="Proteomes" id="UP001285263">
    <property type="component" value="Unassembled WGS sequence"/>
</dbReference>
<feature type="domain" description="GAF" evidence="2">
    <location>
        <begin position="71"/>
        <end position="199"/>
    </location>
</feature>
<organism evidence="4 5">
    <name type="scientific">Roseateles agri</name>
    <dbReference type="NCBI Taxonomy" id="3098619"/>
    <lineage>
        <taxon>Bacteria</taxon>
        <taxon>Pseudomonadati</taxon>
        <taxon>Pseudomonadota</taxon>
        <taxon>Betaproteobacteria</taxon>
        <taxon>Burkholderiales</taxon>
        <taxon>Sphaerotilaceae</taxon>
        <taxon>Roseateles</taxon>
    </lineage>
</organism>
<feature type="compositionally biased region" description="Low complexity" evidence="1">
    <location>
        <begin position="9"/>
        <end position="22"/>
    </location>
</feature>
<dbReference type="PRINTS" id="PR01590">
    <property type="entry name" value="HTHFIS"/>
</dbReference>
<gene>
    <name evidence="4" type="ORF">SNE35_13855</name>
</gene>
<dbReference type="Pfam" id="PF01590">
    <property type="entry name" value="GAF"/>
    <property type="match status" value="1"/>
</dbReference>
<dbReference type="EMBL" id="JAXCLA010000004">
    <property type="protein sequence ID" value="MDY0745600.1"/>
    <property type="molecule type" value="Genomic_DNA"/>
</dbReference>
<dbReference type="SUPFAM" id="SSF46689">
    <property type="entry name" value="Homeodomain-like"/>
    <property type="match status" value="1"/>
</dbReference>
<sequence length="388" mass="41403">MELPNSYRPAAAAGPIQAQDAAHPQTILSSHERSLAFGLLPQHPADLTRLEPAALQELQHRNARLCAQALPVMEMLHEQLTHAQSMVLLTDASGVVLHALGDAGFLQKAQTVALAPGALWSEARKGTNAVGTALMTERPTLVHGQEHFLKAMHFLTCSAAPIFDHKGALLGVIDVSGDRRSYHPHTLALAGMAARLIEAQWFADKFRQHLRLHFHPSPASLGTLHECVLALDEAGGVLGANRRAIELLGATAPHLRRESVQSLFGLPLGRIADRSRQQDAQGLPLTLLRNGMPALQIHAKLSFNRMAMNGAVAPEPEAEPLPIVVPAPAPIQSASTVLSLRDTELKTIQAALNSCGGNLSLAARQLGIGRSTLYRKLKGGGLVSSPHG</sequence>
<dbReference type="InterPro" id="IPR002197">
    <property type="entry name" value="HTH_Fis"/>
</dbReference>
<dbReference type="InterPro" id="IPR009057">
    <property type="entry name" value="Homeodomain-like_sf"/>
</dbReference>
<dbReference type="SUPFAM" id="SSF55781">
    <property type="entry name" value="GAF domain-like"/>
    <property type="match status" value="1"/>
</dbReference>
<protein>
    <submittedName>
        <fullName evidence="4">Helix-turn-helix domain-containing protein</fullName>
    </submittedName>
</protein>
<feature type="region of interest" description="Disordered" evidence="1">
    <location>
        <begin position="1"/>
        <end position="22"/>
    </location>
</feature>
<dbReference type="Pfam" id="PF02954">
    <property type="entry name" value="HTH_8"/>
    <property type="match status" value="1"/>
</dbReference>
<comment type="caution">
    <text evidence="4">The sequence shown here is derived from an EMBL/GenBank/DDBJ whole genome shotgun (WGS) entry which is preliminary data.</text>
</comment>
<dbReference type="Gene3D" id="3.30.450.40">
    <property type="match status" value="1"/>
</dbReference>
<evidence type="ECO:0000313" key="5">
    <source>
        <dbReference type="Proteomes" id="UP001285263"/>
    </source>
</evidence>
<dbReference type="InterPro" id="IPR003018">
    <property type="entry name" value="GAF"/>
</dbReference>
<proteinExistence type="predicted"/>